<dbReference type="AlphaFoldDB" id="A0A9X6NIC1"/>
<dbReference type="Proteomes" id="UP000192578">
    <property type="component" value="Unassembled WGS sequence"/>
</dbReference>
<dbReference type="OrthoDB" id="66881at2759"/>
<gene>
    <name evidence="1" type="ORF">BV898_15743</name>
</gene>
<dbReference type="Gene3D" id="3.50.50.60">
    <property type="entry name" value="FAD/NAD(P)-binding domain"/>
    <property type="match status" value="1"/>
</dbReference>
<protein>
    <submittedName>
        <fullName evidence="1">Uncharacterized protein</fullName>
    </submittedName>
</protein>
<accession>A0A9X6NIC1</accession>
<dbReference type="InterPro" id="IPR036188">
    <property type="entry name" value="FAD/NAD-bd_sf"/>
</dbReference>
<proteinExistence type="predicted"/>
<evidence type="ECO:0000313" key="2">
    <source>
        <dbReference type="Proteomes" id="UP000192578"/>
    </source>
</evidence>
<keyword evidence="2" id="KW-1185">Reference proteome</keyword>
<sequence>MQIIFYKCHSGDAKYEVVLFEQANRIGGVWNYPAGCEENLEQDPASPFYSRMYKNMRTNLPTDLMCWKAFRFHKEVGLMTM</sequence>
<dbReference type="EMBL" id="MTYJ01000219">
    <property type="protein sequence ID" value="OWA51251.1"/>
    <property type="molecule type" value="Genomic_DNA"/>
</dbReference>
<reference evidence="2" key="1">
    <citation type="submission" date="2017-01" db="EMBL/GenBank/DDBJ databases">
        <title>Comparative genomics of anhydrobiosis in the tardigrade Hypsibius dujardini.</title>
        <authorList>
            <person name="Yoshida Y."/>
            <person name="Koutsovoulos G."/>
            <person name="Laetsch D."/>
            <person name="Stevens L."/>
            <person name="Kumar S."/>
            <person name="Horikawa D."/>
            <person name="Ishino K."/>
            <person name="Komine S."/>
            <person name="Tomita M."/>
            <person name="Blaxter M."/>
            <person name="Arakawa K."/>
        </authorList>
    </citation>
    <scope>NUCLEOTIDE SEQUENCE [LARGE SCALE GENOMIC DNA]</scope>
    <source>
        <strain evidence="2">Z151</strain>
    </source>
</reference>
<organism evidence="1 2">
    <name type="scientific">Hypsibius exemplaris</name>
    <name type="common">Freshwater tardigrade</name>
    <dbReference type="NCBI Taxonomy" id="2072580"/>
    <lineage>
        <taxon>Eukaryota</taxon>
        <taxon>Metazoa</taxon>
        <taxon>Ecdysozoa</taxon>
        <taxon>Tardigrada</taxon>
        <taxon>Eutardigrada</taxon>
        <taxon>Parachela</taxon>
        <taxon>Hypsibioidea</taxon>
        <taxon>Hypsibiidae</taxon>
        <taxon>Hypsibius</taxon>
    </lineage>
</organism>
<name>A0A9X6NIC1_HYPEX</name>
<evidence type="ECO:0000313" key="1">
    <source>
        <dbReference type="EMBL" id="OWA51251.1"/>
    </source>
</evidence>
<dbReference type="SUPFAM" id="SSF51905">
    <property type="entry name" value="FAD/NAD(P)-binding domain"/>
    <property type="match status" value="1"/>
</dbReference>
<comment type="caution">
    <text evidence="1">The sequence shown here is derived from an EMBL/GenBank/DDBJ whole genome shotgun (WGS) entry which is preliminary data.</text>
</comment>